<evidence type="ECO:0000256" key="2">
    <source>
        <dbReference type="ARBA" id="ARBA00023002"/>
    </source>
</evidence>
<keyword evidence="2" id="KW-0560">Oxidoreductase</keyword>
<dbReference type="PRINTS" id="PR00081">
    <property type="entry name" value="GDHRDH"/>
</dbReference>
<name>A0A6G9Z3Y0_9NOCA</name>
<dbReference type="SUPFAM" id="SSF51735">
    <property type="entry name" value="NAD(P)-binding Rossmann-fold domains"/>
    <property type="match status" value="1"/>
</dbReference>
<dbReference type="AlphaFoldDB" id="A0A6G9Z3Y0"/>
<dbReference type="Pfam" id="PF13561">
    <property type="entry name" value="adh_short_C2"/>
    <property type="match status" value="1"/>
</dbReference>
<dbReference type="InterPro" id="IPR036291">
    <property type="entry name" value="NAD(P)-bd_dom_sf"/>
</dbReference>
<dbReference type="RefSeq" id="WP_167487591.1">
    <property type="nucleotide sequence ID" value="NZ_CP046173.1"/>
</dbReference>
<dbReference type="PANTHER" id="PTHR43639:SF1">
    <property type="entry name" value="SHORT-CHAIN DEHYDROGENASE_REDUCTASE FAMILY PROTEIN"/>
    <property type="match status" value="1"/>
</dbReference>
<protein>
    <submittedName>
        <fullName evidence="3">SDR family oxidoreductase</fullName>
    </submittedName>
</protein>
<dbReference type="PANTHER" id="PTHR43639">
    <property type="entry name" value="OXIDOREDUCTASE, SHORT-CHAIN DEHYDROGENASE/REDUCTASE FAMILY (AFU_ORTHOLOGUE AFUA_5G02870)"/>
    <property type="match status" value="1"/>
</dbReference>
<accession>A0A6G9Z3Y0</accession>
<dbReference type="Gene3D" id="3.40.50.720">
    <property type="entry name" value="NAD(P)-binding Rossmann-like Domain"/>
    <property type="match status" value="1"/>
</dbReference>
<sequence length="251" mass="26145">MSTTESTPVPAATTVLISGASRGLGLAVATLLVQRGLRVAGFARALTPELQSLAEAHPDRVVCGAVDVTDQPAVEEFTADAAQRLGHSFDGLVNNAAAGEYTMFVHARPAGIEQIITTNLLAPLLLTRLFTRGLLATGGRGRAVMVSSICAHRGFAGHAVYSATKAGLEGATRSLAHEFRDRLLINCVAPGFFASELSAILDTDQVATILRRTPVKRLTRSAEVATMIATLLLDSSALTGQSIVIDGGLTA</sequence>
<dbReference type="InterPro" id="IPR002347">
    <property type="entry name" value="SDR_fam"/>
</dbReference>
<dbReference type="EMBL" id="CP046173">
    <property type="protein sequence ID" value="QIS20238.1"/>
    <property type="molecule type" value="Genomic_DNA"/>
</dbReference>
<organism evidence="3 4">
    <name type="scientific">Nocardia terpenica</name>
    <dbReference type="NCBI Taxonomy" id="455432"/>
    <lineage>
        <taxon>Bacteria</taxon>
        <taxon>Bacillati</taxon>
        <taxon>Actinomycetota</taxon>
        <taxon>Actinomycetes</taxon>
        <taxon>Mycobacteriales</taxon>
        <taxon>Nocardiaceae</taxon>
        <taxon>Nocardia</taxon>
    </lineage>
</organism>
<evidence type="ECO:0000313" key="4">
    <source>
        <dbReference type="Proteomes" id="UP000500953"/>
    </source>
</evidence>
<evidence type="ECO:0000256" key="1">
    <source>
        <dbReference type="ARBA" id="ARBA00006484"/>
    </source>
</evidence>
<gene>
    <name evidence="3" type="ORF">F6W96_20030</name>
</gene>
<dbReference type="PRINTS" id="PR00080">
    <property type="entry name" value="SDRFAMILY"/>
</dbReference>
<comment type="similarity">
    <text evidence="1">Belongs to the short-chain dehydrogenases/reductases (SDR) family.</text>
</comment>
<evidence type="ECO:0000313" key="3">
    <source>
        <dbReference type="EMBL" id="QIS20238.1"/>
    </source>
</evidence>
<dbReference type="Proteomes" id="UP000500953">
    <property type="component" value="Chromosome"/>
</dbReference>
<proteinExistence type="inferred from homology"/>
<dbReference type="GO" id="GO:0016491">
    <property type="term" value="F:oxidoreductase activity"/>
    <property type="evidence" value="ECO:0007669"/>
    <property type="project" value="UniProtKB-KW"/>
</dbReference>
<reference evidence="3 4" key="1">
    <citation type="journal article" date="2019" name="ACS Chem. Biol.">
        <title>Identification and Mobilization of a Cryptic Antibiotic Biosynthesis Gene Locus from a Human-Pathogenic Nocardia Isolate.</title>
        <authorList>
            <person name="Herisse M."/>
            <person name="Ishida K."/>
            <person name="Porter J.L."/>
            <person name="Howden B."/>
            <person name="Hertweck C."/>
            <person name="Stinear T.P."/>
            <person name="Pidot S.J."/>
        </authorList>
    </citation>
    <scope>NUCLEOTIDE SEQUENCE [LARGE SCALE GENOMIC DNA]</scope>
    <source>
        <strain evidence="3 4">AUSMDU00012715</strain>
    </source>
</reference>